<evidence type="ECO:0000259" key="7">
    <source>
        <dbReference type="Pfam" id="PF04085"/>
    </source>
</evidence>
<dbReference type="PANTHER" id="PTHR34138:SF1">
    <property type="entry name" value="CELL SHAPE-DETERMINING PROTEIN MREC"/>
    <property type="match status" value="1"/>
</dbReference>
<keyword evidence="6" id="KW-1133">Transmembrane helix</keyword>
<name>A0ABP8GAF7_9BACT</name>
<dbReference type="PANTHER" id="PTHR34138">
    <property type="entry name" value="CELL SHAPE-DETERMINING PROTEIN MREC"/>
    <property type="match status" value="1"/>
</dbReference>
<dbReference type="Gene3D" id="2.40.10.340">
    <property type="entry name" value="Rod shape-determining protein MreC, domain 1"/>
    <property type="match status" value="1"/>
</dbReference>
<dbReference type="NCBIfam" id="NF010532">
    <property type="entry name" value="PRK13922.9-3"/>
    <property type="match status" value="1"/>
</dbReference>
<keyword evidence="9" id="KW-1185">Reference proteome</keyword>
<evidence type="ECO:0000256" key="4">
    <source>
        <dbReference type="ARBA" id="ARBA00032089"/>
    </source>
</evidence>
<evidence type="ECO:0000256" key="2">
    <source>
        <dbReference type="ARBA" id="ARBA00013855"/>
    </source>
</evidence>
<reference evidence="9" key="1">
    <citation type="journal article" date="2019" name="Int. J. Syst. Evol. Microbiol.">
        <title>The Global Catalogue of Microorganisms (GCM) 10K type strain sequencing project: providing services to taxonomists for standard genome sequencing and annotation.</title>
        <authorList>
            <consortium name="The Broad Institute Genomics Platform"/>
            <consortium name="The Broad Institute Genome Sequencing Center for Infectious Disease"/>
            <person name="Wu L."/>
            <person name="Ma J."/>
        </authorList>
    </citation>
    <scope>NUCLEOTIDE SEQUENCE [LARGE SCALE GENOMIC DNA]</scope>
    <source>
        <strain evidence="9">JCM 17919</strain>
    </source>
</reference>
<evidence type="ECO:0000256" key="6">
    <source>
        <dbReference type="SAM" id="Phobius"/>
    </source>
</evidence>
<comment type="similarity">
    <text evidence="1 5">Belongs to the MreC family.</text>
</comment>
<evidence type="ECO:0000256" key="5">
    <source>
        <dbReference type="PIRNR" id="PIRNR038471"/>
    </source>
</evidence>
<feature type="domain" description="Rod shape-determining protein MreC beta-barrel core" evidence="7">
    <location>
        <begin position="117"/>
        <end position="266"/>
    </location>
</feature>
<feature type="transmembrane region" description="Helical" evidence="6">
    <location>
        <begin position="12"/>
        <end position="29"/>
    </location>
</feature>
<accession>A0ABP8GAF7</accession>
<dbReference type="InterPro" id="IPR007221">
    <property type="entry name" value="MreC"/>
</dbReference>
<comment type="caution">
    <text evidence="8">The sequence shown here is derived from an EMBL/GenBank/DDBJ whole genome shotgun (WGS) entry which is preliminary data.</text>
</comment>
<sequence>MRNIFAFIRRHFVFLAFVALQFVALWMLFSYNRYHNAAFLGVATEVTGSINKQVDKVDDYFHLLEENRRVHRMNDSLLNLLRPNFNVPDTNAVVRTDSVQVDSLTRYRRWLYRDAKVVYHTVNAENNYIQLNRGSAQGIQNDMAVISSDGGVVGIVINTSPNFSQVLSLLHTKSAVPAILKKTGSAGTVRWDTKDPRFLNLEGISKDVDVKRGDTVLTSPNTYNYPPNFLIGRVAAFAVDKATGFYTIKVQTAANFANIQQVFVIENLQRTEQLQLEQETEKQMDQMNKNRPR</sequence>
<dbReference type="Proteomes" id="UP001501725">
    <property type="component" value="Unassembled WGS sequence"/>
</dbReference>
<proteinExistence type="inferred from homology"/>
<keyword evidence="6" id="KW-0472">Membrane</keyword>
<dbReference type="Gene3D" id="2.40.10.350">
    <property type="entry name" value="Rod shape-determining protein MreC, domain 2"/>
    <property type="match status" value="1"/>
</dbReference>
<keyword evidence="6" id="KW-0812">Transmembrane</keyword>
<evidence type="ECO:0000256" key="1">
    <source>
        <dbReference type="ARBA" id="ARBA00009369"/>
    </source>
</evidence>
<gene>
    <name evidence="8" type="primary">mreC</name>
    <name evidence="8" type="ORF">GCM10023184_05420</name>
</gene>
<dbReference type="InterPro" id="IPR042175">
    <property type="entry name" value="Cell/Rod_MreC_2"/>
</dbReference>
<keyword evidence="3 5" id="KW-0133">Cell shape</keyword>
<comment type="function">
    <text evidence="5">Involved in formation and maintenance of cell shape.</text>
</comment>
<dbReference type="InterPro" id="IPR055342">
    <property type="entry name" value="MreC_beta-barrel_core"/>
</dbReference>
<evidence type="ECO:0000256" key="3">
    <source>
        <dbReference type="ARBA" id="ARBA00022960"/>
    </source>
</evidence>
<protein>
    <recommendedName>
        <fullName evidence="2 5">Cell shape-determining protein MreC</fullName>
    </recommendedName>
    <alternativeName>
        <fullName evidence="4 5">Cell shape protein MreC</fullName>
    </alternativeName>
</protein>
<dbReference type="Pfam" id="PF04085">
    <property type="entry name" value="MreC"/>
    <property type="match status" value="1"/>
</dbReference>
<dbReference type="RefSeq" id="WP_345253160.1">
    <property type="nucleotide sequence ID" value="NZ_BAABGY010000002.1"/>
</dbReference>
<evidence type="ECO:0000313" key="8">
    <source>
        <dbReference type="EMBL" id="GAA4320298.1"/>
    </source>
</evidence>
<dbReference type="PIRSF" id="PIRSF038471">
    <property type="entry name" value="MreC"/>
    <property type="match status" value="1"/>
</dbReference>
<dbReference type="InterPro" id="IPR042177">
    <property type="entry name" value="Cell/Rod_1"/>
</dbReference>
<organism evidence="8 9">
    <name type="scientific">Flaviaesturariibacter amylovorans</name>
    <dbReference type="NCBI Taxonomy" id="1084520"/>
    <lineage>
        <taxon>Bacteria</taxon>
        <taxon>Pseudomonadati</taxon>
        <taxon>Bacteroidota</taxon>
        <taxon>Chitinophagia</taxon>
        <taxon>Chitinophagales</taxon>
        <taxon>Chitinophagaceae</taxon>
        <taxon>Flaviaestuariibacter</taxon>
    </lineage>
</organism>
<evidence type="ECO:0000313" key="9">
    <source>
        <dbReference type="Proteomes" id="UP001501725"/>
    </source>
</evidence>
<dbReference type="EMBL" id="BAABGY010000002">
    <property type="protein sequence ID" value="GAA4320298.1"/>
    <property type="molecule type" value="Genomic_DNA"/>
</dbReference>